<comment type="subcellular location">
    <subcellularLocation>
        <location evidence="1">Cytoplasm</location>
    </subcellularLocation>
</comment>
<dbReference type="PANTHER" id="PTHR33799">
    <property type="entry name" value="PTS PERMEASE-RELATED-RELATED"/>
    <property type="match status" value="1"/>
</dbReference>
<organism evidence="9 10">
    <name type="scientific">Zophobihabitans entericus</name>
    <dbReference type="NCBI Taxonomy" id="1635327"/>
    <lineage>
        <taxon>Bacteria</taxon>
        <taxon>Pseudomonadati</taxon>
        <taxon>Pseudomonadota</taxon>
        <taxon>Gammaproteobacteria</taxon>
        <taxon>Orbales</taxon>
        <taxon>Orbaceae</taxon>
        <taxon>Zophobihabitans</taxon>
    </lineage>
</organism>
<evidence type="ECO:0000256" key="7">
    <source>
        <dbReference type="ARBA" id="ARBA00022777"/>
    </source>
</evidence>
<dbReference type="GO" id="GO:0016020">
    <property type="term" value="C:membrane"/>
    <property type="evidence" value="ECO:0007669"/>
    <property type="project" value="InterPro"/>
</dbReference>
<proteinExistence type="predicted"/>
<keyword evidence="6" id="KW-0598">Phosphotransferase system</keyword>
<dbReference type="KEGG" id="orb:IPMB12_11180"/>
<accession>A0A6G9ID88</accession>
<keyword evidence="7" id="KW-0418">Kinase</keyword>
<feature type="domain" description="PTS EIIA type-4" evidence="8">
    <location>
        <begin position="1"/>
        <end position="128"/>
    </location>
</feature>
<dbReference type="InterPro" id="IPR033887">
    <property type="entry name" value="PTS_IIA_man"/>
</dbReference>
<evidence type="ECO:0000256" key="2">
    <source>
        <dbReference type="ARBA" id="ARBA00022448"/>
    </source>
</evidence>
<keyword evidence="5" id="KW-0808">Transferase</keyword>
<evidence type="ECO:0000256" key="5">
    <source>
        <dbReference type="ARBA" id="ARBA00022679"/>
    </source>
</evidence>
<dbReference type="RefSeq" id="WP_166917498.1">
    <property type="nucleotide sequence ID" value="NZ_CP050253.1"/>
</dbReference>
<dbReference type="InterPro" id="IPR036662">
    <property type="entry name" value="PTS_EIIA_man-typ_sf"/>
</dbReference>
<protein>
    <submittedName>
        <fullName evidence="9">PTS sugar transporter subunit IIA</fullName>
    </submittedName>
</protein>
<dbReference type="PANTHER" id="PTHR33799:SF1">
    <property type="entry name" value="PTS SYSTEM MANNOSE-SPECIFIC EIIAB COMPONENT-RELATED"/>
    <property type="match status" value="1"/>
</dbReference>
<dbReference type="InterPro" id="IPR051471">
    <property type="entry name" value="Bacterial_PTS_sugar_comp"/>
</dbReference>
<dbReference type="PROSITE" id="PS51096">
    <property type="entry name" value="PTS_EIIA_TYPE_4"/>
    <property type="match status" value="1"/>
</dbReference>
<gene>
    <name evidence="9" type="ORF">IPMB12_11180</name>
</gene>
<dbReference type="CDD" id="cd00006">
    <property type="entry name" value="PTS_IIA_man"/>
    <property type="match status" value="1"/>
</dbReference>
<dbReference type="Proteomes" id="UP000501168">
    <property type="component" value="Chromosome"/>
</dbReference>
<dbReference type="InParanoid" id="A0A6G9ID88"/>
<evidence type="ECO:0000313" key="9">
    <source>
        <dbReference type="EMBL" id="QIQ22201.1"/>
    </source>
</evidence>
<sequence>MIGVLLVSHGKMAEGMKDSVGMIAGAAEQFETLALVPGQDVNELKTNIFNKSKELNTGDGVLIFVDLFGASPYNASMRCVPEWQELGSKVRVITGMSLPMVVTAVCNREFSSLDELANDSVEAGKENIQDAMAVLAASSGSSDGDDY</sequence>
<keyword evidence="10" id="KW-1185">Reference proteome</keyword>
<evidence type="ECO:0000256" key="3">
    <source>
        <dbReference type="ARBA" id="ARBA00022490"/>
    </source>
</evidence>
<evidence type="ECO:0000256" key="4">
    <source>
        <dbReference type="ARBA" id="ARBA00022597"/>
    </source>
</evidence>
<dbReference type="Gene3D" id="3.40.50.510">
    <property type="entry name" value="Phosphotransferase system, mannose-type IIA component"/>
    <property type="match status" value="1"/>
</dbReference>
<evidence type="ECO:0000256" key="6">
    <source>
        <dbReference type="ARBA" id="ARBA00022683"/>
    </source>
</evidence>
<dbReference type="GO" id="GO:0016301">
    <property type="term" value="F:kinase activity"/>
    <property type="evidence" value="ECO:0007669"/>
    <property type="project" value="UniProtKB-KW"/>
</dbReference>
<keyword evidence="2" id="KW-0813">Transport</keyword>
<evidence type="ECO:0000313" key="10">
    <source>
        <dbReference type="Proteomes" id="UP000501168"/>
    </source>
</evidence>
<name>A0A6G9ID88_9GAMM</name>
<dbReference type="InterPro" id="IPR004701">
    <property type="entry name" value="PTS_EIIA_man-typ"/>
</dbReference>
<dbReference type="GO" id="GO:0009401">
    <property type="term" value="P:phosphoenolpyruvate-dependent sugar phosphotransferase system"/>
    <property type="evidence" value="ECO:0007669"/>
    <property type="project" value="UniProtKB-KW"/>
</dbReference>
<keyword evidence="3" id="KW-0963">Cytoplasm</keyword>
<dbReference type="EMBL" id="CP050253">
    <property type="protein sequence ID" value="QIQ22201.1"/>
    <property type="molecule type" value="Genomic_DNA"/>
</dbReference>
<dbReference type="SUPFAM" id="SSF53062">
    <property type="entry name" value="PTS system fructose IIA component-like"/>
    <property type="match status" value="1"/>
</dbReference>
<dbReference type="AlphaFoldDB" id="A0A6G9ID88"/>
<evidence type="ECO:0000259" key="8">
    <source>
        <dbReference type="PROSITE" id="PS51096"/>
    </source>
</evidence>
<dbReference type="Pfam" id="PF03610">
    <property type="entry name" value="EIIA-man"/>
    <property type="match status" value="1"/>
</dbReference>
<reference evidence="9 10" key="1">
    <citation type="submission" date="2020-03" db="EMBL/GenBank/DDBJ databases">
        <title>Complete genome sequence of Orbus sp. IPMB12 (BCRC 80908).</title>
        <authorList>
            <person name="Lo W.-S."/>
            <person name="Chang T.-H."/>
            <person name="Kuo C.-H."/>
        </authorList>
    </citation>
    <scope>NUCLEOTIDE SEQUENCE [LARGE SCALE GENOMIC DNA]</scope>
    <source>
        <strain evidence="9 10">IPMB12</strain>
    </source>
</reference>
<dbReference type="GO" id="GO:0005737">
    <property type="term" value="C:cytoplasm"/>
    <property type="evidence" value="ECO:0007669"/>
    <property type="project" value="UniProtKB-SubCell"/>
</dbReference>
<evidence type="ECO:0000256" key="1">
    <source>
        <dbReference type="ARBA" id="ARBA00004496"/>
    </source>
</evidence>
<keyword evidence="4 9" id="KW-0762">Sugar transport</keyword>